<reference evidence="2" key="1">
    <citation type="submission" date="2023-06" db="EMBL/GenBank/DDBJ databases">
        <title>Genome-scale phylogeny and comparative genomics of the fungal order Sordariales.</title>
        <authorList>
            <consortium name="Lawrence Berkeley National Laboratory"/>
            <person name="Hensen N."/>
            <person name="Bonometti L."/>
            <person name="Westerberg I."/>
            <person name="Brannstrom I.O."/>
            <person name="Guillou S."/>
            <person name="Cros-Aarteil S."/>
            <person name="Calhoun S."/>
            <person name="Haridas S."/>
            <person name="Kuo A."/>
            <person name="Mondo S."/>
            <person name="Pangilinan J."/>
            <person name="Riley R."/>
            <person name="Labutti K."/>
            <person name="Andreopoulos B."/>
            <person name="Lipzen A."/>
            <person name="Chen C."/>
            <person name="Yanf M."/>
            <person name="Daum C."/>
            <person name="Ng V."/>
            <person name="Clum A."/>
            <person name="Steindorff A."/>
            <person name="Ohm R."/>
            <person name="Martin F."/>
            <person name="Silar P."/>
            <person name="Natvig D."/>
            <person name="Lalanne C."/>
            <person name="Gautier V."/>
            <person name="Ament-Velasquez S.L."/>
            <person name="Kruys A."/>
            <person name="Hutchinson M.I."/>
            <person name="Powell A.J."/>
            <person name="Barry K."/>
            <person name="Miller A.N."/>
            <person name="Grigoriev I.V."/>
            <person name="Debuchy R."/>
            <person name="Gladieux P."/>
            <person name="Thoren M.H."/>
            <person name="Johannesson H."/>
        </authorList>
    </citation>
    <scope>NUCLEOTIDE SEQUENCE</scope>
    <source>
        <strain evidence="2">8032-3</strain>
    </source>
</reference>
<dbReference type="Pfam" id="PF13279">
    <property type="entry name" value="4HBT_2"/>
    <property type="match status" value="1"/>
</dbReference>
<evidence type="ECO:0000256" key="1">
    <source>
        <dbReference type="SAM" id="MobiDB-lite"/>
    </source>
</evidence>
<dbReference type="RefSeq" id="XP_060278206.1">
    <property type="nucleotide sequence ID" value="XM_060432927.1"/>
</dbReference>
<evidence type="ECO:0000313" key="2">
    <source>
        <dbReference type="EMBL" id="KAK1761993.1"/>
    </source>
</evidence>
<dbReference type="AlphaFoldDB" id="A0AAJ0BPB6"/>
<accession>A0AAJ0BPB6</accession>
<feature type="region of interest" description="Disordered" evidence="1">
    <location>
        <begin position="1"/>
        <end position="49"/>
    </location>
</feature>
<name>A0AAJ0BPB6_9PEZI</name>
<dbReference type="GO" id="GO:0047617">
    <property type="term" value="F:fatty acyl-CoA hydrolase activity"/>
    <property type="evidence" value="ECO:0007669"/>
    <property type="project" value="TreeGrafter"/>
</dbReference>
<protein>
    <submittedName>
        <fullName evidence="2">Thioesterase-like superfamily-domain-containing protein</fullName>
    </submittedName>
</protein>
<dbReference type="SUPFAM" id="SSF54637">
    <property type="entry name" value="Thioesterase/thiol ester dehydrase-isomerase"/>
    <property type="match status" value="1"/>
</dbReference>
<dbReference type="InterPro" id="IPR029069">
    <property type="entry name" value="HotDog_dom_sf"/>
</dbReference>
<dbReference type="EMBL" id="MU839045">
    <property type="protein sequence ID" value="KAK1761993.1"/>
    <property type="molecule type" value="Genomic_DNA"/>
</dbReference>
<feature type="compositionally biased region" description="Low complexity" evidence="1">
    <location>
        <begin position="30"/>
        <end position="40"/>
    </location>
</feature>
<dbReference type="Gene3D" id="3.10.129.10">
    <property type="entry name" value="Hotdog Thioesterase"/>
    <property type="match status" value="1"/>
</dbReference>
<comment type="caution">
    <text evidence="2">The sequence shown here is derived from an EMBL/GenBank/DDBJ whole genome shotgun (WGS) entry which is preliminary data.</text>
</comment>
<dbReference type="GeneID" id="85316114"/>
<dbReference type="Proteomes" id="UP001244011">
    <property type="component" value="Unassembled WGS sequence"/>
</dbReference>
<keyword evidence="3" id="KW-1185">Reference proteome</keyword>
<dbReference type="InterPro" id="IPR050563">
    <property type="entry name" value="4-hydroxybenzoyl-CoA_TE"/>
</dbReference>
<dbReference type="PANTHER" id="PTHR31793">
    <property type="entry name" value="4-HYDROXYBENZOYL-COA THIOESTERASE FAMILY MEMBER"/>
    <property type="match status" value="1"/>
</dbReference>
<proteinExistence type="predicted"/>
<dbReference type="CDD" id="cd00586">
    <property type="entry name" value="4HBT"/>
    <property type="match status" value="1"/>
</dbReference>
<organism evidence="2 3">
    <name type="scientific">Phialemonium atrogriseum</name>
    <dbReference type="NCBI Taxonomy" id="1093897"/>
    <lineage>
        <taxon>Eukaryota</taxon>
        <taxon>Fungi</taxon>
        <taxon>Dikarya</taxon>
        <taxon>Ascomycota</taxon>
        <taxon>Pezizomycotina</taxon>
        <taxon>Sordariomycetes</taxon>
        <taxon>Sordariomycetidae</taxon>
        <taxon>Cephalothecales</taxon>
        <taxon>Cephalothecaceae</taxon>
        <taxon>Phialemonium</taxon>
    </lineage>
</organism>
<evidence type="ECO:0000313" key="3">
    <source>
        <dbReference type="Proteomes" id="UP001244011"/>
    </source>
</evidence>
<dbReference type="PANTHER" id="PTHR31793:SF39">
    <property type="entry name" value="THIOESTERASE_THIOL ESTER DEHYDRASE-ISOMERASE"/>
    <property type="match status" value="1"/>
</dbReference>
<gene>
    <name evidence="2" type="ORF">QBC33DRAFT_624044</name>
</gene>
<sequence length="296" mass="32122">MPARPRLKLSRGCPSGTFRTGPPPTRLHLSSAAAASTSTTGQSLPPAPPQRWVSDLQARVGRCLAFGCSADQVSRAARVLAVLAAEWRHLLAGSEGFLTRGGGRAGDSRRVVWGEMDSFGHVNNVNYFRYAESARVDWITDFSVRAAPEHREAWAELMKPRATGLIMRSLKSEFKFPLVYPDTISVYHKLRPPSGPGPADPTAITLDCVVLSHRHRRPAARLEEDVVVYDYRIAARAPLPDFAAAAFAETMRAQEAEAAAARRAVWGLIGEVEALERGTWDREGAVEDLGGGVKGG</sequence>